<evidence type="ECO:0000313" key="1">
    <source>
        <dbReference type="EMBL" id="GIY55053.1"/>
    </source>
</evidence>
<keyword evidence="2" id="KW-1185">Reference proteome</keyword>
<dbReference type="Proteomes" id="UP001054945">
    <property type="component" value="Unassembled WGS sequence"/>
</dbReference>
<gene>
    <name evidence="1" type="ORF">CEXT_344891</name>
</gene>
<proteinExistence type="predicted"/>
<protein>
    <submittedName>
        <fullName evidence="1">Uncharacterized protein</fullName>
    </submittedName>
</protein>
<evidence type="ECO:0000313" key="2">
    <source>
        <dbReference type="Proteomes" id="UP001054945"/>
    </source>
</evidence>
<reference evidence="1 2" key="1">
    <citation type="submission" date="2021-06" db="EMBL/GenBank/DDBJ databases">
        <title>Caerostris extrusa draft genome.</title>
        <authorList>
            <person name="Kono N."/>
            <person name="Arakawa K."/>
        </authorList>
    </citation>
    <scope>NUCLEOTIDE SEQUENCE [LARGE SCALE GENOMIC DNA]</scope>
</reference>
<sequence length="125" mass="14401">MEKAGLRFGLICDSLLFLFEGHKSKGSCGRYLPPTVTENLVLDITRLPSRHLLENVELNITNNTTREEEGEHPQAQFPEDLFTQQQREAWCCCTPCLRTRLHVRRTGHRVRRVLCPSLGCHHHQA</sequence>
<accession>A0AAV4UB83</accession>
<name>A0AAV4UB83_CAEEX</name>
<organism evidence="1 2">
    <name type="scientific">Caerostris extrusa</name>
    <name type="common">Bark spider</name>
    <name type="synonym">Caerostris bankana</name>
    <dbReference type="NCBI Taxonomy" id="172846"/>
    <lineage>
        <taxon>Eukaryota</taxon>
        <taxon>Metazoa</taxon>
        <taxon>Ecdysozoa</taxon>
        <taxon>Arthropoda</taxon>
        <taxon>Chelicerata</taxon>
        <taxon>Arachnida</taxon>
        <taxon>Araneae</taxon>
        <taxon>Araneomorphae</taxon>
        <taxon>Entelegynae</taxon>
        <taxon>Araneoidea</taxon>
        <taxon>Araneidae</taxon>
        <taxon>Caerostris</taxon>
    </lineage>
</organism>
<dbReference type="EMBL" id="BPLR01012599">
    <property type="protein sequence ID" value="GIY55053.1"/>
    <property type="molecule type" value="Genomic_DNA"/>
</dbReference>
<dbReference type="AlphaFoldDB" id="A0AAV4UB83"/>
<comment type="caution">
    <text evidence="1">The sequence shown here is derived from an EMBL/GenBank/DDBJ whole genome shotgun (WGS) entry which is preliminary data.</text>
</comment>